<reference evidence="2 3" key="1">
    <citation type="submission" date="2023-11" db="EMBL/GenBank/DDBJ databases">
        <title>A Novel Polar Bacteriovorax (B. antarcticus) Isolated from the Biocrust in Antarctica.</title>
        <authorList>
            <person name="Mun W."/>
            <person name="Choi S.Y."/>
            <person name="Mitchell R.J."/>
        </authorList>
    </citation>
    <scope>NUCLEOTIDE SEQUENCE [LARGE SCALE GENOMIC DNA]</scope>
    <source>
        <strain evidence="2 3">PP10</strain>
    </source>
</reference>
<dbReference type="NCBIfam" id="TIGR02532">
    <property type="entry name" value="IV_pilin_GFxxxE"/>
    <property type="match status" value="1"/>
</dbReference>
<keyword evidence="1" id="KW-0812">Transmembrane</keyword>
<comment type="caution">
    <text evidence="2">The sequence shown here is derived from an EMBL/GenBank/DDBJ whole genome shotgun (WGS) entry which is preliminary data.</text>
</comment>
<protein>
    <submittedName>
        <fullName evidence="2">Prepilin-type N-terminal cleavage/methylation domain-containing protein</fullName>
    </submittedName>
</protein>
<dbReference type="EMBL" id="JAYGJQ010000002">
    <property type="protein sequence ID" value="MEA9357926.1"/>
    <property type="molecule type" value="Genomic_DNA"/>
</dbReference>
<proteinExistence type="predicted"/>
<evidence type="ECO:0000313" key="3">
    <source>
        <dbReference type="Proteomes" id="UP001302274"/>
    </source>
</evidence>
<accession>A0ABU5VXZ3</accession>
<sequence length="179" mass="20175">MAKRQVAPKFLKGNQSGFTLMEVMIAIAIFAIFSTVFVTGFGYNLLDSGNLKEDILLKDFAENKINDIITNPPTLADSLTLTKETKDIENNPNYQTIVEYKKFFVPDMTKIAETAGESPTDEDNQQAAMEKRIFAVFKENMEKMIWQVEVTVKNKTTSKTLVLDAWIYNPAADVKIGTF</sequence>
<evidence type="ECO:0000256" key="1">
    <source>
        <dbReference type="SAM" id="Phobius"/>
    </source>
</evidence>
<dbReference type="Proteomes" id="UP001302274">
    <property type="component" value="Unassembled WGS sequence"/>
</dbReference>
<organism evidence="2 3">
    <name type="scientific">Bacteriovorax antarcticus</name>
    <dbReference type="NCBI Taxonomy" id="3088717"/>
    <lineage>
        <taxon>Bacteria</taxon>
        <taxon>Pseudomonadati</taxon>
        <taxon>Bdellovibrionota</taxon>
        <taxon>Bacteriovoracia</taxon>
        <taxon>Bacteriovoracales</taxon>
        <taxon>Bacteriovoracaceae</taxon>
        <taxon>Bacteriovorax</taxon>
    </lineage>
</organism>
<gene>
    <name evidence="2" type="ORF">SHI21_16970</name>
</gene>
<dbReference type="Pfam" id="PF07963">
    <property type="entry name" value="N_methyl"/>
    <property type="match status" value="1"/>
</dbReference>
<dbReference type="InterPro" id="IPR012902">
    <property type="entry name" value="N_methyl_site"/>
</dbReference>
<dbReference type="RefSeq" id="WP_323578119.1">
    <property type="nucleotide sequence ID" value="NZ_JAYGJQ010000002.1"/>
</dbReference>
<feature type="transmembrane region" description="Helical" evidence="1">
    <location>
        <begin position="20"/>
        <end position="43"/>
    </location>
</feature>
<keyword evidence="3" id="KW-1185">Reference proteome</keyword>
<keyword evidence="1" id="KW-0472">Membrane</keyword>
<evidence type="ECO:0000313" key="2">
    <source>
        <dbReference type="EMBL" id="MEA9357926.1"/>
    </source>
</evidence>
<name>A0ABU5VXZ3_9BACT</name>
<keyword evidence="1" id="KW-1133">Transmembrane helix</keyword>